<dbReference type="EMBL" id="SEOQ01000603">
    <property type="protein sequence ID" value="TFY59692.1"/>
    <property type="molecule type" value="Genomic_DNA"/>
</dbReference>
<dbReference type="Proteomes" id="UP000298327">
    <property type="component" value="Unassembled WGS sequence"/>
</dbReference>
<reference evidence="1 2" key="1">
    <citation type="submission" date="2019-02" db="EMBL/GenBank/DDBJ databases">
        <title>Genome sequencing of the rare red list fungi Dentipellis fragilis.</title>
        <authorList>
            <person name="Buettner E."/>
            <person name="Kellner H."/>
        </authorList>
    </citation>
    <scope>NUCLEOTIDE SEQUENCE [LARGE SCALE GENOMIC DNA]</scope>
    <source>
        <strain evidence="1 2">DSM 105465</strain>
    </source>
</reference>
<dbReference type="OrthoDB" id="2994853at2759"/>
<comment type="caution">
    <text evidence="1">The sequence shown here is derived from an EMBL/GenBank/DDBJ whole genome shotgun (WGS) entry which is preliminary data.</text>
</comment>
<sequence length="461" mass="52017">MVLDIHLRSAQLLDDNAYHIAYERNHLHMSACPSTSVILSLKTNRSLWTEIQQSGTSNTLEYLPELQTHISTYGLRILPPSSYRQLFKQPPPEVLCLIFTSSIYSGGMVCRGWHRIVLSFGLVCRAWMHAFDLLYEDFFDRSSGSLSPSIIRFAAGLRLNPARASALIRRFSTLYFNRIPKPGETNEQASRSLVDILSTATLVQELKVADVVVDHKDIYMQALCGCTEVREIEIAQGYRHPGRGPPAYVPALFDVIQCMTHWPHLRALSIRQFVAGHLDSGSSISDKSDPVPYPRLEHLLLVGGEISGRELLCLTSPSLKKVTLADLTGLTHASLKEWLLAISPTLEELRIGRCTIRRENEYEGFAIDEVIGEMDKLHTLSLDGDFFSKLVLTRKARRPKSSTTHRITLVGQLPEIFTEDFLGVLEYTGWEDILLLNAAYRYPELFERAKAVAERNGIHLR</sequence>
<evidence type="ECO:0008006" key="3">
    <source>
        <dbReference type="Google" id="ProtNLM"/>
    </source>
</evidence>
<organism evidence="1 2">
    <name type="scientific">Dentipellis fragilis</name>
    <dbReference type="NCBI Taxonomy" id="205917"/>
    <lineage>
        <taxon>Eukaryota</taxon>
        <taxon>Fungi</taxon>
        <taxon>Dikarya</taxon>
        <taxon>Basidiomycota</taxon>
        <taxon>Agaricomycotina</taxon>
        <taxon>Agaricomycetes</taxon>
        <taxon>Russulales</taxon>
        <taxon>Hericiaceae</taxon>
        <taxon>Dentipellis</taxon>
    </lineage>
</organism>
<name>A0A4Y9YBZ7_9AGAM</name>
<keyword evidence="2" id="KW-1185">Reference proteome</keyword>
<dbReference type="SUPFAM" id="SSF52047">
    <property type="entry name" value="RNI-like"/>
    <property type="match status" value="1"/>
</dbReference>
<gene>
    <name evidence="1" type="ORF">EVG20_g7691</name>
</gene>
<evidence type="ECO:0000313" key="1">
    <source>
        <dbReference type="EMBL" id="TFY59692.1"/>
    </source>
</evidence>
<protein>
    <recommendedName>
        <fullName evidence="3">F-box domain-containing protein</fullName>
    </recommendedName>
</protein>
<dbReference type="AlphaFoldDB" id="A0A4Y9YBZ7"/>
<proteinExistence type="predicted"/>
<evidence type="ECO:0000313" key="2">
    <source>
        <dbReference type="Proteomes" id="UP000298327"/>
    </source>
</evidence>
<accession>A0A4Y9YBZ7</accession>